<dbReference type="EMBL" id="IACK01240503">
    <property type="protein sequence ID" value="LAA98449.1"/>
    <property type="molecule type" value="Transcribed_RNA"/>
</dbReference>
<dbReference type="EMBL" id="IACK01240502">
    <property type="protein sequence ID" value="LAA98448.1"/>
    <property type="molecule type" value="Transcribed_RNA"/>
</dbReference>
<sequence>MKELFMSLDIFRCLLIVDVNLPDTYSFSGMSSLLACQLFERDRVLCDGSCLMEWPTFCKMLDKEKGDSNSKPWKSPAGLWASPFLSAFLNFSGKVLDWVLGDPGLCTLLAVGRFHLDHCP</sequence>
<dbReference type="AlphaFoldDB" id="A0A2D4JPN1"/>
<protein>
    <submittedName>
        <fullName evidence="1">Uncharacterized protein</fullName>
    </submittedName>
</protein>
<proteinExistence type="predicted"/>
<evidence type="ECO:0000313" key="1">
    <source>
        <dbReference type="EMBL" id="LAA98449.1"/>
    </source>
</evidence>
<reference evidence="1" key="2">
    <citation type="submission" date="2017-11" db="EMBL/GenBank/DDBJ databases">
        <title>Coralsnake Venomics: Analyses of Venom Gland Transcriptomes and Proteomes of Six Brazilian Taxa.</title>
        <authorList>
            <person name="Aird S.D."/>
            <person name="Jorge da Silva N."/>
            <person name="Qiu L."/>
            <person name="Villar-Briones A."/>
            <person name="Aparecida-Saddi V."/>
            <person name="Campos-Telles M.P."/>
            <person name="Grau M."/>
            <person name="Mikheyev A.S."/>
        </authorList>
    </citation>
    <scope>NUCLEOTIDE SEQUENCE</scope>
    <source>
        <tissue evidence="1">Venom_gland</tissue>
    </source>
</reference>
<name>A0A2D4JPN1_MICLE</name>
<reference evidence="1" key="1">
    <citation type="submission" date="2017-07" db="EMBL/GenBank/DDBJ databases">
        <authorList>
            <person name="Mikheyev A."/>
            <person name="Grau M."/>
        </authorList>
    </citation>
    <scope>NUCLEOTIDE SEQUENCE</scope>
    <source>
        <tissue evidence="1">Venom_gland</tissue>
    </source>
</reference>
<organism evidence="1">
    <name type="scientific">Micrurus lemniscatus lemniscatus</name>
    <dbReference type="NCBI Taxonomy" id="129467"/>
    <lineage>
        <taxon>Eukaryota</taxon>
        <taxon>Metazoa</taxon>
        <taxon>Chordata</taxon>
        <taxon>Craniata</taxon>
        <taxon>Vertebrata</taxon>
        <taxon>Euteleostomi</taxon>
        <taxon>Lepidosauria</taxon>
        <taxon>Squamata</taxon>
        <taxon>Bifurcata</taxon>
        <taxon>Unidentata</taxon>
        <taxon>Episquamata</taxon>
        <taxon>Toxicofera</taxon>
        <taxon>Serpentes</taxon>
        <taxon>Colubroidea</taxon>
        <taxon>Elapidae</taxon>
        <taxon>Elapinae</taxon>
        <taxon>Micrurus</taxon>
    </lineage>
</organism>
<accession>A0A2D4JPN1</accession>